<gene>
    <name evidence="4" type="ORF">SAMN05192558_11499</name>
</gene>
<dbReference type="SUPFAM" id="SSF52317">
    <property type="entry name" value="Class I glutamine amidotransferase-like"/>
    <property type="match status" value="1"/>
</dbReference>
<dbReference type="CDD" id="cd03137">
    <property type="entry name" value="GATase1_AraC_1"/>
    <property type="match status" value="1"/>
</dbReference>
<dbReference type="GO" id="GO:0003700">
    <property type="term" value="F:DNA-binding transcription factor activity"/>
    <property type="evidence" value="ECO:0007669"/>
    <property type="project" value="InterPro"/>
</dbReference>
<organism evidence="4 5">
    <name type="scientific">Actinokineospora alba</name>
    <dbReference type="NCBI Taxonomy" id="504798"/>
    <lineage>
        <taxon>Bacteria</taxon>
        <taxon>Bacillati</taxon>
        <taxon>Actinomycetota</taxon>
        <taxon>Actinomycetes</taxon>
        <taxon>Pseudonocardiales</taxon>
        <taxon>Pseudonocardiaceae</taxon>
        <taxon>Actinokineospora</taxon>
    </lineage>
</organism>
<evidence type="ECO:0000313" key="4">
    <source>
        <dbReference type="EMBL" id="SDP78837.1"/>
    </source>
</evidence>
<dbReference type="PROSITE" id="PS01124">
    <property type="entry name" value="HTH_ARAC_FAMILY_2"/>
    <property type="match status" value="1"/>
</dbReference>
<keyword evidence="5" id="KW-1185">Reference proteome</keyword>
<evidence type="ECO:0000256" key="2">
    <source>
        <dbReference type="ARBA" id="ARBA00023163"/>
    </source>
</evidence>
<proteinExistence type="predicted"/>
<dbReference type="RefSeq" id="WP_091383131.1">
    <property type="nucleotide sequence ID" value="NZ_FNDV01000012.1"/>
</dbReference>
<keyword evidence="1" id="KW-0805">Transcription regulation</keyword>
<sequence>MAHRVVLVVFPGVQLLDVVGPAEVFAGAARLEPDAYELVVASPDGSAVRGESGLRLDADAALAGVDHADTLLIAGGWGYEEACVPSVVAQVRRLAETASRVCSVCTGAFVLGAAGLLNGRRATTHWAMAGRMRSAFPGVVVEPDRIFVRDGSVYTSAGVTAGMDLALALVEADHGAETARTVARWLVLFLQRPGGQSQFSTRLDYAVASASPLRPVCDDIAADPAGDHRVPRLARRAGMSERHLGRLFAEQLGTTPARFVERVRVEAARGLLEADSTTVATVSARAGFGSPETLRRAFVRVLGVGPDDYRARFRTAERI</sequence>
<feature type="domain" description="HTH araC/xylS-type" evidence="3">
    <location>
        <begin position="214"/>
        <end position="312"/>
    </location>
</feature>
<dbReference type="PANTHER" id="PTHR43130:SF3">
    <property type="entry name" value="HTH-TYPE TRANSCRIPTIONAL REGULATOR RV1931C"/>
    <property type="match status" value="1"/>
</dbReference>
<protein>
    <submittedName>
        <fullName evidence="4">Transcriptional regulator GlxA family, contains an amidase domain and an AraC-type DNA-binding HTH domain</fullName>
    </submittedName>
</protein>
<dbReference type="Pfam" id="PF01965">
    <property type="entry name" value="DJ-1_PfpI"/>
    <property type="match status" value="1"/>
</dbReference>
<dbReference type="AlphaFoldDB" id="A0A1H0VJZ9"/>
<dbReference type="InterPro" id="IPR009057">
    <property type="entry name" value="Homeodomain-like_sf"/>
</dbReference>
<evidence type="ECO:0000256" key="1">
    <source>
        <dbReference type="ARBA" id="ARBA00023015"/>
    </source>
</evidence>
<name>A0A1H0VJZ9_9PSEU</name>
<evidence type="ECO:0000259" key="3">
    <source>
        <dbReference type="PROSITE" id="PS01124"/>
    </source>
</evidence>
<evidence type="ECO:0000313" key="5">
    <source>
        <dbReference type="Proteomes" id="UP000199651"/>
    </source>
</evidence>
<keyword evidence="4" id="KW-0238">DNA-binding</keyword>
<dbReference type="SMART" id="SM00342">
    <property type="entry name" value="HTH_ARAC"/>
    <property type="match status" value="1"/>
</dbReference>
<dbReference type="InterPro" id="IPR052158">
    <property type="entry name" value="INH-QAR"/>
</dbReference>
<dbReference type="EMBL" id="FNJB01000014">
    <property type="protein sequence ID" value="SDP78837.1"/>
    <property type="molecule type" value="Genomic_DNA"/>
</dbReference>
<dbReference type="Gene3D" id="1.10.10.60">
    <property type="entry name" value="Homeodomain-like"/>
    <property type="match status" value="1"/>
</dbReference>
<keyword evidence="2" id="KW-0804">Transcription</keyword>
<dbReference type="STRING" id="504798.SAMN05421871_11299"/>
<dbReference type="InterPro" id="IPR029062">
    <property type="entry name" value="Class_I_gatase-like"/>
</dbReference>
<dbReference type="OrthoDB" id="3660033at2"/>
<dbReference type="Proteomes" id="UP000199651">
    <property type="component" value="Unassembled WGS sequence"/>
</dbReference>
<dbReference type="GO" id="GO:0043565">
    <property type="term" value="F:sequence-specific DNA binding"/>
    <property type="evidence" value="ECO:0007669"/>
    <property type="project" value="InterPro"/>
</dbReference>
<dbReference type="SUPFAM" id="SSF46689">
    <property type="entry name" value="Homeodomain-like"/>
    <property type="match status" value="2"/>
</dbReference>
<accession>A0A1H0VJZ9</accession>
<dbReference type="InterPro" id="IPR002818">
    <property type="entry name" value="DJ-1/PfpI"/>
</dbReference>
<dbReference type="Pfam" id="PF12833">
    <property type="entry name" value="HTH_18"/>
    <property type="match status" value="1"/>
</dbReference>
<dbReference type="PANTHER" id="PTHR43130">
    <property type="entry name" value="ARAC-FAMILY TRANSCRIPTIONAL REGULATOR"/>
    <property type="match status" value="1"/>
</dbReference>
<dbReference type="InterPro" id="IPR018060">
    <property type="entry name" value="HTH_AraC"/>
</dbReference>
<reference evidence="5" key="1">
    <citation type="submission" date="2016-10" db="EMBL/GenBank/DDBJ databases">
        <authorList>
            <person name="Varghese N."/>
            <person name="Submissions S."/>
        </authorList>
    </citation>
    <scope>NUCLEOTIDE SEQUENCE [LARGE SCALE GENOMIC DNA]</scope>
    <source>
        <strain evidence="5">IBRC-M 10655</strain>
    </source>
</reference>
<dbReference type="Gene3D" id="3.40.50.880">
    <property type="match status" value="1"/>
</dbReference>